<reference evidence="2 3" key="1">
    <citation type="journal article" date="2012" name="Eukaryot. Cell">
        <title>Draft genome sequence of Wickerhamomyces ciferrii NRRL Y-1031 F-60-10.</title>
        <authorList>
            <person name="Schneider J."/>
            <person name="Andrea H."/>
            <person name="Blom J."/>
            <person name="Jaenicke S."/>
            <person name="Ruckert C."/>
            <person name="Schorsch C."/>
            <person name="Szczepanowski R."/>
            <person name="Farwick M."/>
            <person name="Goesmann A."/>
            <person name="Puhler A."/>
            <person name="Schaffer S."/>
            <person name="Tauch A."/>
            <person name="Kohler T."/>
            <person name="Brinkrolf K."/>
        </authorList>
    </citation>
    <scope>NUCLEOTIDE SEQUENCE [LARGE SCALE GENOMIC DNA]</scope>
    <source>
        <strain evidence="3">ATCC 14091 / BCRC 22168 / CBS 111 / JCM 3599 / NBRC 0793 / NRRL Y-1031 F-60-10</strain>
    </source>
</reference>
<dbReference type="Proteomes" id="UP000009328">
    <property type="component" value="Unassembled WGS sequence"/>
</dbReference>
<comment type="caution">
    <text evidence="2">The sequence shown here is derived from an EMBL/GenBank/DDBJ whole genome shotgun (WGS) entry which is preliminary data.</text>
</comment>
<evidence type="ECO:0000256" key="1">
    <source>
        <dbReference type="SAM" id="Phobius"/>
    </source>
</evidence>
<keyword evidence="1" id="KW-0812">Transmembrane</keyword>
<name>K0KCX2_WICCF</name>
<gene>
    <name evidence="2" type="ORF">BN7_275</name>
</gene>
<accession>K0KCX2</accession>
<proteinExistence type="predicted"/>
<feature type="transmembrane region" description="Helical" evidence="1">
    <location>
        <begin position="22"/>
        <end position="43"/>
    </location>
</feature>
<keyword evidence="1" id="KW-0472">Membrane</keyword>
<protein>
    <submittedName>
        <fullName evidence="2">Secreted protein</fullName>
    </submittedName>
</protein>
<dbReference type="HOGENOM" id="CLU_1016369_0_0_1"/>
<dbReference type="EMBL" id="CAIF01000005">
    <property type="protein sequence ID" value="CCH40741.1"/>
    <property type="molecule type" value="Genomic_DNA"/>
</dbReference>
<sequence>MVFLTLLNLLVYDVKSERMDNFLLIFILFELAAVMQLVLYLELVPENPFAKPRVELIIPPQSFPIKTLQEFRFNRSTLFLSHFLSSEIYYTYARDELADIRRRGKFRLHQNHAAIVSRKIRKSISNFINISNFQEFVSFQEFMEDYTGCLAHYFVNTQERLFNVEQRISNHIHNHLIHGNNDDFQNPNFQEWIRLGKYELSLIKWRNQSGGRFSRNVVQNLLRDPLYKLRFANAVLGIMRDDQVNAGITQPRYHIDNIAISASPFDLDIYLNIG</sequence>
<dbReference type="AlphaFoldDB" id="K0KCX2"/>
<dbReference type="InParanoid" id="K0KCX2"/>
<evidence type="ECO:0000313" key="2">
    <source>
        <dbReference type="EMBL" id="CCH40741.1"/>
    </source>
</evidence>
<keyword evidence="3" id="KW-1185">Reference proteome</keyword>
<evidence type="ECO:0000313" key="3">
    <source>
        <dbReference type="Proteomes" id="UP000009328"/>
    </source>
</evidence>
<organism evidence="2 3">
    <name type="scientific">Wickerhamomyces ciferrii (strain ATCC 14091 / BCRC 22168 / CBS 111 / JCM 3599 / NBRC 0793 / NRRL Y-1031 F-60-10)</name>
    <name type="common">Yeast</name>
    <name type="synonym">Pichia ciferrii</name>
    <dbReference type="NCBI Taxonomy" id="1206466"/>
    <lineage>
        <taxon>Eukaryota</taxon>
        <taxon>Fungi</taxon>
        <taxon>Dikarya</taxon>
        <taxon>Ascomycota</taxon>
        <taxon>Saccharomycotina</taxon>
        <taxon>Saccharomycetes</taxon>
        <taxon>Phaffomycetales</taxon>
        <taxon>Wickerhamomycetaceae</taxon>
        <taxon>Wickerhamomyces</taxon>
    </lineage>
</organism>
<keyword evidence="1" id="KW-1133">Transmembrane helix</keyword>